<dbReference type="PANTHER" id="PTHR43775">
    <property type="entry name" value="FATTY ACID SYNTHASE"/>
    <property type="match status" value="1"/>
</dbReference>
<keyword evidence="4" id="KW-0560">Oxidoreductase</keyword>
<dbReference type="InterPro" id="IPR020841">
    <property type="entry name" value="PKS_Beta-ketoAc_synthase_dom"/>
</dbReference>
<proteinExistence type="predicted"/>
<evidence type="ECO:0000259" key="9">
    <source>
        <dbReference type="PROSITE" id="PS52019"/>
    </source>
</evidence>
<dbReference type="SMART" id="SM00822">
    <property type="entry name" value="PKS_KR"/>
    <property type="match status" value="1"/>
</dbReference>
<dbReference type="Gene3D" id="3.10.129.110">
    <property type="entry name" value="Polyketide synthase dehydratase"/>
    <property type="match status" value="1"/>
</dbReference>
<evidence type="ECO:0000256" key="6">
    <source>
        <dbReference type="ARBA" id="ARBA00023315"/>
    </source>
</evidence>
<feature type="domain" description="PKS/mFAS DH" evidence="9">
    <location>
        <begin position="957"/>
        <end position="1279"/>
    </location>
</feature>
<dbReference type="Pfam" id="PF21089">
    <property type="entry name" value="PKS_DH_N"/>
    <property type="match status" value="1"/>
</dbReference>
<dbReference type="GO" id="GO:0006633">
    <property type="term" value="P:fatty acid biosynthetic process"/>
    <property type="evidence" value="ECO:0007669"/>
    <property type="project" value="InterPro"/>
</dbReference>
<dbReference type="GO" id="GO:1901336">
    <property type="term" value="P:lactone biosynthetic process"/>
    <property type="evidence" value="ECO:0007669"/>
    <property type="project" value="UniProtKB-ARBA"/>
</dbReference>
<dbReference type="Gene3D" id="3.40.50.150">
    <property type="entry name" value="Vaccinia Virus protein VP39"/>
    <property type="match status" value="1"/>
</dbReference>
<dbReference type="SUPFAM" id="SSF53901">
    <property type="entry name" value="Thiolase-like"/>
    <property type="match status" value="1"/>
</dbReference>
<dbReference type="InterPro" id="IPR050091">
    <property type="entry name" value="PKS_NRPS_Biosynth_Enz"/>
</dbReference>
<dbReference type="GO" id="GO:0004315">
    <property type="term" value="F:3-oxoacyl-[acyl-carrier-protein] synthase activity"/>
    <property type="evidence" value="ECO:0007669"/>
    <property type="project" value="InterPro"/>
</dbReference>
<evidence type="ECO:0000256" key="5">
    <source>
        <dbReference type="ARBA" id="ARBA00023268"/>
    </source>
</evidence>
<dbReference type="SUPFAM" id="SSF50129">
    <property type="entry name" value="GroES-like"/>
    <property type="match status" value="1"/>
</dbReference>
<dbReference type="SUPFAM" id="SSF55048">
    <property type="entry name" value="Probable ACP-binding domain of malonyl-CoA ACP transacylase"/>
    <property type="match status" value="1"/>
</dbReference>
<dbReference type="Pfam" id="PF08242">
    <property type="entry name" value="Methyltransf_12"/>
    <property type="match status" value="1"/>
</dbReference>
<feature type="active site" description="Proton acceptor; for dehydratase activity" evidence="7">
    <location>
        <position position="989"/>
    </location>
</feature>
<dbReference type="Proteomes" id="UP000078559">
    <property type="component" value="Unassembled WGS sequence"/>
</dbReference>
<keyword evidence="5" id="KW-0511">Multifunctional enzyme</keyword>
<dbReference type="EMBL" id="KN796120">
    <property type="protein sequence ID" value="KUI64108.1"/>
    <property type="molecule type" value="Genomic_DNA"/>
</dbReference>
<dbReference type="InterPro" id="IPR018201">
    <property type="entry name" value="Ketoacyl_synth_AS"/>
</dbReference>
<dbReference type="FunFam" id="3.40.50.720:FF:000209">
    <property type="entry name" value="Polyketide synthase Pks12"/>
    <property type="match status" value="1"/>
</dbReference>
<evidence type="ECO:0000256" key="7">
    <source>
        <dbReference type="PROSITE-ProRule" id="PRU01363"/>
    </source>
</evidence>
<dbReference type="InterPro" id="IPR049900">
    <property type="entry name" value="PKS_mFAS_DH"/>
</dbReference>
<organism evidence="10 11">
    <name type="scientific">Cytospora mali</name>
    <name type="common">Apple Valsa canker fungus</name>
    <name type="synonym">Valsa mali</name>
    <dbReference type="NCBI Taxonomy" id="578113"/>
    <lineage>
        <taxon>Eukaryota</taxon>
        <taxon>Fungi</taxon>
        <taxon>Dikarya</taxon>
        <taxon>Ascomycota</taxon>
        <taxon>Pezizomycotina</taxon>
        <taxon>Sordariomycetes</taxon>
        <taxon>Sordariomycetidae</taxon>
        <taxon>Diaporthales</taxon>
        <taxon>Cytosporaceae</taxon>
        <taxon>Cytospora</taxon>
    </lineage>
</organism>
<feature type="region of interest" description="N-terminal hotdog fold" evidence="7">
    <location>
        <begin position="957"/>
        <end position="1092"/>
    </location>
</feature>
<feature type="region of interest" description="C-terminal hotdog fold" evidence="7">
    <location>
        <begin position="1122"/>
        <end position="1279"/>
    </location>
</feature>
<dbReference type="Pfam" id="PF00109">
    <property type="entry name" value="ketoacyl-synt"/>
    <property type="match status" value="1"/>
</dbReference>
<keyword evidence="3" id="KW-0808">Transferase</keyword>
<evidence type="ECO:0000256" key="2">
    <source>
        <dbReference type="ARBA" id="ARBA00022553"/>
    </source>
</evidence>
<evidence type="ECO:0000256" key="4">
    <source>
        <dbReference type="ARBA" id="ARBA00023002"/>
    </source>
</evidence>
<dbReference type="InterPro" id="IPR011032">
    <property type="entry name" value="GroES-like_sf"/>
</dbReference>
<dbReference type="Pfam" id="PF13602">
    <property type="entry name" value="ADH_zinc_N_2"/>
    <property type="match status" value="1"/>
</dbReference>
<dbReference type="GO" id="GO:0016491">
    <property type="term" value="F:oxidoreductase activity"/>
    <property type="evidence" value="ECO:0007669"/>
    <property type="project" value="UniProtKB-KW"/>
</dbReference>
<dbReference type="InterPro" id="IPR016036">
    <property type="entry name" value="Malonyl_transacylase_ACP-bd"/>
</dbReference>
<dbReference type="InterPro" id="IPR014043">
    <property type="entry name" value="Acyl_transferase_dom"/>
</dbReference>
<name>A0A194VJF4_CYTMA</name>
<dbReference type="SUPFAM" id="SSF52151">
    <property type="entry name" value="FabD/lysophospholipase-like"/>
    <property type="match status" value="1"/>
</dbReference>
<evidence type="ECO:0000256" key="3">
    <source>
        <dbReference type="ARBA" id="ARBA00022679"/>
    </source>
</evidence>
<dbReference type="InterPro" id="IPR020807">
    <property type="entry name" value="PKS_DH"/>
</dbReference>
<dbReference type="InterPro" id="IPR014030">
    <property type="entry name" value="Ketoacyl_synth_N"/>
</dbReference>
<dbReference type="PROSITE" id="PS00606">
    <property type="entry name" value="KS3_1"/>
    <property type="match status" value="1"/>
</dbReference>
<dbReference type="SMR" id="A0A194VJF4"/>
<feature type="active site" description="Proton donor; for dehydratase activity" evidence="7">
    <location>
        <position position="1186"/>
    </location>
</feature>
<dbReference type="InterPro" id="IPR020843">
    <property type="entry name" value="ER"/>
</dbReference>
<gene>
    <name evidence="10" type="ORF">VM1G_10881</name>
</gene>
<dbReference type="InterPro" id="IPR049551">
    <property type="entry name" value="PKS_DH_C"/>
</dbReference>
<dbReference type="SMART" id="SM00825">
    <property type="entry name" value="PKS_KS"/>
    <property type="match status" value="1"/>
</dbReference>
<dbReference type="SMART" id="SM00826">
    <property type="entry name" value="PKS_DH"/>
    <property type="match status" value="1"/>
</dbReference>
<dbReference type="GO" id="GO:0004312">
    <property type="term" value="F:fatty acid synthase activity"/>
    <property type="evidence" value="ECO:0007669"/>
    <property type="project" value="TreeGrafter"/>
</dbReference>
<dbReference type="InterPro" id="IPR042104">
    <property type="entry name" value="PKS_dehydratase_sf"/>
</dbReference>
<dbReference type="InterPro" id="IPR016035">
    <property type="entry name" value="Acyl_Trfase/lysoPLipase"/>
</dbReference>
<dbReference type="InterPro" id="IPR049552">
    <property type="entry name" value="PKS_DH_N"/>
</dbReference>
<dbReference type="InterPro" id="IPR029063">
    <property type="entry name" value="SAM-dependent_MTases_sf"/>
</dbReference>
<dbReference type="SMART" id="SM00829">
    <property type="entry name" value="PKS_ER"/>
    <property type="match status" value="1"/>
</dbReference>
<keyword evidence="11" id="KW-1185">Reference proteome</keyword>
<dbReference type="CDD" id="cd05195">
    <property type="entry name" value="enoyl_red"/>
    <property type="match status" value="1"/>
</dbReference>
<dbReference type="PROSITE" id="PS52004">
    <property type="entry name" value="KS3_2"/>
    <property type="match status" value="1"/>
</dbReference>
<dbReference type="Gene3D" id="3.90.180.10">
    <property type="entry name" value="Medium-chain alcohol dehydrogenases, catalytic domain"/>
    <property type="match status" value="1"/>
</dbReference>
<dbReference type="CDD" id="cd00833">
    <property type="entry name" value="PKS"/>
    <property type="match status" value="1"/>
</dbReference>
<keyword evidence="6" id="KW-0012">Acyltransferase</keyword>
<dbReference type="Pfam" id="PF00698">
    <property type="entry name" value="Acyl_transf_1"/>
    <property type="match status" value="1"/>
</dbReference>
<dbReference type="Pfam" id="PF02801">
    <property type="entry name" value="Ketoacyl-synt_C"/>
    <property type="match status" value="1"/>
</dbReference>
<dbReference type="InterPro" id="IPR016039">
    <property type="entry name" value="Thiolase-like"/>
</dbReference>
<evidence type="ECO:0000256" key="1">
    <source>
        <dbReference type="ARBA" id="ARBA00022450"/>
    </source>
</evidence>
<dbReference type="InterPro" id="IPR014031">
    <property type="entry name" value="Ketoacyl_synth_C"/>
</dbReference>
<accession>A0A194VJF4</accession>
<dbReference type="SMART" id="SM00827">
    <property type="entry name" value="PKS_AT"/>
    <property type="match status" value="1"/>
</dbReference>
<dbReference type="Gene3D" id="3.40.50.720">
    <property type="entry name" value="NAD(P)-binding Rossmann-like Domain"/>
    <property type="match status" value="2"/>
</dbReference>
<dbReference type="SUPFAM" id="SSF53335">
    <property type="entry name" value="S-adenosyl-L-methionine-dependent methyltransferases"/>
    <property type="match status" value="1"/>
</dbReference>
<dbReference type="PANTHER" id="PTHR43775:SF29">
    <property type="entry name" value="ASPERFURANONE POLYKETIDE SYNTHASE AFOG-RELATED"/>
    <property type="match status" value="1"/>
</dbReference>
<protein>
    <submittedName>
        <fullName evidence="10">Lovastatin diketide synthase LovF</fullName>
    </submittedName>
</protein>
<dbReference type="InterPro" id="IPR013968">
    <property type="entry name" value="PKS_KR"/>
</dbReference>
<dbReference type="Gene3D" id="3.40.47.10">
    <property type="match status" value="1"/>
</dbReference>
<dbReference type="Pfam" id="PF14765">
    <property type="entry name" value="PS-DH"/>
    <property type="match status" value="1"/>
</dbReference>
<keyword evidence="1" id="KW-0596">Phosphopantetheine</keyword>
<evidence type="ECO:0000313" key="10">
    <source>
        <dbReference type="EMBL" id="KUI64108.1"/>
    </source>
</evidence>
<dbReference type="OrthoDB" id="329835at2759"/>
<dbReference type="Gene3D" id="3.30.70.3290">
    <property type="match status" value="1"/>
</dbReference>
<dbReference type="CDD" id="cd02440">
    <property type="entry name" value="AdoMet_MTases"/>
    <property type="match status" value="1"/>
</dbReference>
<dbReference type="InterPro" id="IPR001227">
    <property type="entry name" value="Ac_transferase_dom_sf"/>
</dbReference>
<keyword evidence="2" id="KW-0597">Phosphoprotein</keyword>
<dbReference type="InterPro" id="IPR036291">
    <property type="entry name" value="NAD(P)-bd_dom_sf"/>
</dbReference>
<dbReference type="InterPro" id="IPR057326">
    <property type="entry name" value="KR_dom"/>
</dbReference>
<dbReference type="InterPro" id="IPR013217">
    <property type="entry name" value="Methyltransf_12"/>
</dbReference>
<dbReference type="PROSITE" id="PS52019">
    <property type="entry name" value="PKS_MFAS_DH"/>
    <property type="match status" value="1"/>
</dbReference>
<evidence type="ECO:0000313" key="11">
    <source>
        <dbReference type="Proteomes" id="UP000078559"/>
    </source>
</evidence>
<dbReference type="GO" id="GO:0044550">
    <property type="term" value="P:secondary metabolite biosynthetic process"/>
    <property type="evidence" value="ECO:0007669"/>
    <property type="project" value="TreeGrafter"/>
</dbReference>
<evidence type="ECO:0000259" key="8">
    <source>
        <dbReference type="PROSITE" id="PS52004"/>
    </source>
</evidence>
<dbReference type="SUPFAM" id="SSF51735">
    <property type="entry name" value="NAD(P)-binding Rossmann-fold domains"/>
    <property type="match status" value="2"/>
</dbReference>
<dbReference type="Gene3D" id="3.40.366.10">
    <property type="entry name" value="Malonyl-Coenzyme A Acyl Carrier Protein, domain 2"/>
    <property type="match status" value="1"/>
</dbReference>
<feature type="domain" description="Ketosynthase family 3 (KS3)" evidence="8">
    <location>
        <begin position="10"/>
        <end position="437"/>
    </location>
</feature>
<sequence length="2406" mass="263615">MDHPNEAAEYEPFAIIGMSIKLPQEAVDEPSLWEVLETGKNLMTDWPEDRIALDSFADGCEDGIPNTIKARGAHFVKEDAAVFDAPFFSITAKEAAAMDPQQRWGLEAAYHAFENAGVPSERLRGSRTGVFAAFLSDDYAKMTSRDPDQGPQQAASGMTPCIIPNRVSWYFDLQGPSLTVETACSSGMVALDVACNAMHSGDADQALVMGSSMVLGPEYSMILSSMNFLSPDGLCYSFDSRANGYARGEGIIALVLKPLRLALQNGDVIRAVVRSTGQNQDGRTPVLTQPSAYSQEALIRHVYEKAGLGFEDTRYFEAHGTGTLAGDPIEMTALGRVFGPHRSLEEPLYVGSIKANIGHLEAASGLAGLLKSIMVLEKGIIPPNALFEKMNPEIDADFWKVQVPSKKSLLWPASGLRRVSVNSFGLGGKLRLCSNCLTGANAHAILDDAYHYMHQNGLNGYHHCARVPSLSGTPALNGATHVVQADNSDVMNGPKLLVWSAADAGAVQRMLSAYRDYFNAHITGNDSKLNQLAFTLGTRRSIMPWRTFGIADSETTELSAAKAVRTSSSPTDAIAFVFTGQGAQYAGMGLDLLQYAVFQSSLKRSDDILASLGCEWSLFDALHDAEHINDPRYSQPLTSCLQIALVELLRSFGVTPAVVLGHSSGEIAAAFTGGFLSQESACKVAYWRGQLAGKLRGTSNGAMMSVNLSESQVPPYLAKVELENGGIHTACVNSPANVTLSGPSDTLDMLKEHLTDDQIFAQKVNTGVAYHSPAMKAVVNEYIDRMGSLEPGEANSIVMLSSVTGGLAVPKSLGSPQYWVDNLVSPVRFSDAVKGLADPDLPLPPGAETVTDVVEIGPHPALRRPIKDTISSVSSEPRIRYQYVMERSKPALKTLASMAGALFCHGHRISIAAVNGQAGADLPYLVDCPPYPFDRSRRYWVESRLNRDFRLRAHTPGYLLGRRSHDWNSLHPKWRNWLCVETMPWLADHVISGSIVCPGTGMIVMVLEAVNQLAITDGRPVSGFLLKQGQLLAPITVGETFQDATETNLYLRPLIRAHEKESKWFKARIFSYRDGRWAENFRAEVQVQYQDKQDGEVDGGQETRLYHQRVRQHMEKAVARCANTLDTENFYSFIASRGSYLGGSFQHLEGIRWDGPSSTGTAYINMAKAKRHYRSIDSPVHPCILDATLTHLQTSYLFRGLVEQGPTLVPQQFANLWISAKIWDQDTSNLRVVSEIRKSRTVLASTAIPLDVYALADDGSPLAIAEDLAMAEVSRAQDHQRVNSDGKLLYSIAWKPQLSSLVGHELQKICDDVALPQDKTALAKFLAKLNMAMGEAARKALRTVTHEHLERAPGYFHRYIASLRNQLGTSEGCENGLKTMSDETIEIMLRQCEAEMPGWRLFPMIARSLGPILRNEVNPMELFFSDALGASTFYSELFQVLMDDGRFSHFLDLATHENPGLKMLEVGAGTGGMTRHILSALEGFEAETGHVRFSELVFTDISSGFFEAARDEFSKYQDRMTFKVLNVDHDPASQGFEPNSYDLVIAAMVLHATADLNKTLRHMRNLLRPGGRLVLVEVISPDCTFVNVGCGSLESWWVGEEPWRQLSPLATDERWDGLMREARFSGTDVILKDHDEEAFHYSSIIITTAVEEHSGGAFVTNGAGPTYQPDLYLLFDPTSDTQVALAADLAKQHSAAQLLNLDQVCREDWTLRSKGIVISLLEVEQPRLANLCDTDFSSLKKVVERQNLLWVISATLNGDAVYEAHYAVAFGLLRGIRSEDTTKHVVTLSIEPSESSTRAHFIDMVLRQCFLDQPASADVEYIVHDGHLTIARMTHDIHLDKERESRVHAQLRTEEWQPGPPLVLQVGALGLLDTLRFAEDMVCYTDLGEDEVEIKAEAWPVSFRDVFVALGRLGREEMGFECAGTVTRVGSVASSSVQPGDRVIMGIEGCMRSHPRAPTDAVFKIPDGLSMDEAVAAISPGTTAYHALVNVSRLQPGEKILIHSAAGATGQFAVGVAKMLGAEIFATVGFNDKKQLLIDRFGIPEDHIFYSRNTSFVRGLERVTHGYGVDVVLNSLSGDALRASWECIAPYGRFVEIGKVDIGTNSSLPMGNFAQNASFLAVDMAHLARTNHKLQRQLVFKVLELASSADFTGSPSPLHVYPVSQVEKSFRYLQSGKNTGRIIVHMEDSDLVPVSILPVLVKLMVTRATWKFDASATYLVAGGLGGLGRAIIKWMAERGAKNLVLPSRSGAASPSAIAVIEELRHKGVRVLTPRCDVSSATELSAALSSVMQADFPPIKGCINAAMELQDSMFENMTHEQWSRTIQSKVNTSWNLHETLPNNLDFFILLSSVVGVYGFLGQSNYAAGGSFQDDLARKRTAVGHRASVSLDLGWMRDDGAIHEYSAR</sequence>
<dbReference type="Pfam" id="PF08659">
    <property type="entry name" value="KR"/>
    <property type="match status" value="1"/>
</dbReference>
<reference evidence="10" key="1">
    <citation type="submission" date="2014-12" db="EMBL/GenBank/DDBJ databases">
        <title>Genome Sequence of Valsa Canker Pathogens Uncovers a Specific Adaption of Colonization on Woody Bark.</title>
        <authorList>
            <person name="Yin Z."/>
            <person name="Liu H."/>
            <person name="Gao X."/>
            <person name="Li Z."/>
            <person name="Song N."/>
            <person name="Ke X."/>
            <person name="Dai Q."/>
            <person name="Wu Y."/>
            <person name="Sun Y."/>
            <person name="Xu J.-R."/>
            <person name="Kang Z.K."/>
            <person name="Wang L."/>
            <person name="Huang L."/>
        </authorList>
    </citation>
    <scope>NUCLEOTIDE SEQUENCE [LARGE SCALE GENOMIC DNA]</scope>
    <source>
        <strain evidence="10">03-8</strain>
    </source>
</reference>